<feature type="domain" description="NADH:flavin oxidoreductase/NADH oxidase N-terminal" evidence="3">
    <location>
        <begin position="393"/>
        <end position="583"/>
    </location>
</feature>
<dbReference type="InterPro" id="IPR001155">
    <property type="entry name" value="OxRdtase_FMN_N"/>
</dbReference>
<keyword evidence="1" id="KW-0285">Flavoprotein</keyword>
<accession>A0A7Z1AZX0</accession>
<comment type="caution">
    <text evidence="4">The sequence shown here is derived from an EMBL/GenBank/DDBJ whole genome shotgun (WGS) entry which is preliminary data.</text>
</comment>
<dbReference type="Pfam" id="PF00724">
    <property type="entry name" value="Oxidored_FMN"/>
    <property type="match status" value="1"/>
</dbReference>
<evidence type="ECO:0000256" key="1">
    <source>
        <dbReference type="ARBA" id="ARBA00022630"/>
    </source>
</evidence>
<dbReference type="AlphaFoldDB" id="A0A7Z1AZX0"/>
<dbReference type="InterPro" id="IPR051799">
    <property type="entry name" value="NADH_flavin_oxidoreductase"/>
</dbReference>
<keyword evidence="2" id="KW-0560">Oxidoreductase</keyword>
<gene>
    <name evidence="4" type="ORF">BLA60_02075</name>
</gene>
<proteinExistence type="predicted"/>
<dbReference type="EMBL" id="MSIF01000001">
    <property type="protein sequence ID" value="OLF13989.1"/>
    <property type="molecule type" value="Genomic_DNA"/>
</dbReference>
<dbReference type="RefSeq" id="WP_075130937.1">
    <property type="nucleotide sequence ID" value="NZ_MSIF01000001.1"/>
</dbReference>
<sequence length="622" mass="65137">MPVTAALHPRPPVLRRFGQTGLTVAEVGLSMPDHRPELVGAAQRLGMRFLCLPAPVPAGVLAEAGGDTLLATSGAFRSAGRWAAPDPPGDRGWDLLIVDPVGDRGFLTDFLTAARSAMDAGRFGALAARAHDRAGVARVVEAGAFAAVELAFGPHHQDLLLESLPLLREWAGAVIVRLVPSAGGPRTGRWLRAEAGGRTLTQLTVQAALLSDVVSVVVGHPGDETDLRELVACSRDLPPLTPADTAALDRALSADGAPSHLAELHRRRPASPRTARRLDDAWTLGPLRVGNRIVRSGATERAVDEECLPTGAMVSLHRDLAAGGAGMVITGYLAVTRDTRASRSHGVLRPGPAVDAWAGLLTTCRRAADGDVVFCAQLGHGGVLSTGSFDERDVVASFTEAASAAEAAGFDAVQLHGAHGYLLGQLLAEQPPLRTGATGRHHGLDLVRRVIGAVRAEIGDRLALLLKLNCSDFVTAGYDQRDSLVAVRALADTGIDGVEWSGWVPAAPAARTPSRLGEVEVRSEGFFVPFAARTKAENPHLAVGTCGGFRSADGMTRAVADHGLDFVSLARPLVAEPDLPRKMLGGQARARCDGCNECLAKHVRPLHCPRALVLTPIGEAGS</sequence>
<dbReference type="PANTHER" id="PTHR43656">
    <property type="entry name" value="BINDING OXIDOREDUCTASE, PUTATIVE (AFU_ORTHOLOGUE AFUA_2G08260)-RELATED"/>
    <property type="match status" value="1"/>
</dbReference>
<evidence type="ECO:0000259" key="3">
    <source>
        <dbReference type="Pfam" id="PF00724"/>
    </source>
</evidence>
<protein>
    <recommendedName>
        <fullName evidence="3">NADH:flavin oxidoreductase/NADH oxidase N-terminal domain-containing protein</fullName>
    </recommendedName>
</protein>
<reference evidence="4 5" key="1">
    <citation type="submission" date="2016-12" db="EMBL/GenBank/DDBJ databases">
        <title>The draft genome sequence of Actinophytocola xinjiangensis.</title>
        <authorList>
            <person name="Wang W."/>
            <person name="Yuan L."/>
        </authorList>
    </citation>
    <scope>NUCLEOTIDE SEQUENCE [LARGE SCALE GENOMIC DNA]</scope>
    <source>
        <strain evidence="4 5">CGMCC 4.4663</strain>
    </source>
</reference>
<organism evidence="4 5">
    <name type="scientific">Actinophytocola xinjiangensis</name>
    <dbReference type="NCBI Taxonomy" id="485602"/>
    <lineage>
        <taxon>Bacteria</taxon>
        <taxon>Bacillati</taxon>
        <taxon>Actinomycetota</taxon>
        <taxon>Actinomycetes</taxon>
        <taxon>Pseudonocardiales</taxon>
        <taxon>Pseudonocardiaceae</taxon>
    </lineage>
</organism>
<dbReference type="PANTHER" id="PTHR43656:SF2">
    <property type="entry name" value="BINDING OXIDOREDUCTASE, PUTATIVE (AFU_ORTHOLOGUE AFUA_2G08260)-RELATED"/>
    <property type="match status" value="1"/>
</dbReference>
<keyword evidence="5" id="KW-1185">Reference proteome</keyword>
<evidence type="ECO:0000313" key="4">
    <source>
        <dbReference type="EMBL" id="OLF13989.1"/>
    </source>
</evidence>
<dbReference type="Gene3D" id="3.20.20.70">
    <property type="entry name" value="Aldolase class I"/>
    <property type="match status" value="2"/>
</dbReference>
<dbReference type="InterPro" id="IPR013785">
    <property type="entry name" value="Aldolase_TIM"/>
</dbReference>
<dbReference type="SUPFAM" id="SSF51395">
    <property type="entry name" value="FMN-linked oxidoreductases"/>
    <property type="match status" value="1"/>
</dbReference>
<dbReference type="InterPro" id="IPR036812">
    <property type="entry name" value="NAD(P)_OxRdtase_dom_sf"/>
</dbReference>
<dbReference type="OrthoDB" id="3169239at2"/>
<evidence type="ECO:0000256" key="2">
    <source>
        <dbReference type="ARBA" id="ARBA00023002"/>
    </source>
</evidence>
<dbReference type="GO" id="GO:0010181">
    <property type="term" value="F:FMN binding"/>
    <property type="evidence" value="ECO:0007669"/>
    <property type="project" value="InterPro"/>
</dbReference>
<dbReference type="Proteomes" id="UP000185696">
    <property type="component" value="Unassembled WGS sequence"/>
</dbReference>
<evidence type="ECO:0000313" key="5">
    <source>
        <dbReference type="Proteomes" id="UP000185696"/>
    </source>
</evidence>
<dbReference type="GO" id="GO:0016491">
    <property type="term" value="F:oxidoreductase activity"/>
    <property type="evidence" value="ECO:0007669"/>
    <property type="project" value="UniProtKB-KW"/>
</dbReference>
<dbReference type="Gene3D" id="3.20.20.100">
    <property type="entry name" value="NADP-dependent oxidoreductase domain"/>
    <property type="match status" value="1"/>
</dbReference>
<name>A0A7Z1AZX0_9PSEU</name>